<feature type="signal peptide" evidence="1">
    <location>
        <begin position="1"/>
        <end position="21"/>
    </location>
</feature>
<sequence>MNTSGFFFIFGFLHFSHLTLTSSAAAASGKLPPSFEICHTKQPKYDVCLLNAVEKAIKSLVKEYIGFI</sequence>
<feature type="chain" id="PRO_5014570107" evidence="1">
    <location>
        <begin position="22"/>
        <end position="68"/>
    </location>
</feature>
<dbReference type="CTD" id="8237396"/>
<gene>
    <name evidence="3" type="primary">8237396</name>
    <name evidence="2" type="ORF">Phum_PHUM210800</name>
</gene>
<dbReference type="Proteomes" id="UP000009046">
    <property type="component" value="Unassembled WGS sequence"/>
</dbReference>
<accession>E0VHT0</accession>
<evidence type="ECO:0000313" key="3">
    <source>
        <dbReference type="EnsemblMetazoa" id="PHUM210800-PA"/>
    </source>
</evidence>
<dbReference type="EMBL" id="AAZO01002431">
    <property type="status" value="NOT_ANNOTATED_CDS"/>
    <property type="molecule type" value="Genomic_DNA"/>
</dbReference>
<evidence type="ECO:0000256" key="1">
    <source>
        <dbReference type="SAM" id="SignalP"/>
    </source>
</evidence>
<dbReference type="EnsemblMetazoa" id="PHUM210800-RA">
    <property type="protein sequence ID" value="PHUM210800-PA"/>
    <property type="gene ID" value="PHUM210800"/>
</dbReference>
<dbReference type="HOGENOM" id="CLU_2797018_0_0_1"/>
<name>E0VHT0_PEDHC</name>
<keyword evidence="4" id="KW-1185">Reference proteome</keyword>
<dbReference type="EMBL" id="DS235171">
    <property type="protein sequence ID" value="EEB12853.1"/>
    <property type="molecule type" value="Genomic_DNA"/>
</dbReference>
<evidence type="ECO:0000313" key="2">
    <source>
        <dbReference type="EMBL" id="EEB12853.1"/>
    </source>
</evidence>
<organism>
    <name type="scientific">Pediculus humanus subsp. corporis</name>
    <name type="common">Body louse</name>
    <dbReference type="NCBI Taxonomy" id="121224"/>
    <lineage>
        <taxon>Eukaryota</taxon>
        <taxon>Metazoa</taxon>
        <taxon>Ecdysozoa</taxon>
        <taxon>Arthropoda</taxon>
        <taxon>Hexapoda</taxon>
        <taxon>Insecta</taxon>
        <taxon>Pterygota</taxon>
        <taxon>Neoptera</taxon>
        <taxon>Paraneoptera</taxon>
        <taxon>Psocodea</taxon>
        <taxon>Troctomorpha</taxon>
        <taxon>Phthiraptera</taxon>
        <taxon>Anoplura</taxon>
        <taxon>Pediculidae</taxon>
        <taxon>Pediculus</taxon>
    </lineage>
</organism>
<dbReference type="GeneID" id="8237396"/>
<evidence type="ECO:0000313" key="4">
    <source>
        <dbReference type="Proteomes" id="UP000009046"/>
    </source>
</evidence>
<protein>
    <submittedName>
        <fullName evidence="2 3">Uncharacterized protein</fullName>
    </submittedName>
</protein>
<dbReference type="KEGG" id="phu:Phum_PHUM210800"/>
<dbReference type="InParanoid" id="E0VHT0"/>
<proteinExistence type="predicted"/>
<keyword evidence="1" id="KW-0732">Signal</keyword>
<reference evidence="3" key="3">
    <citation type="submission" date="2021-02" db="UniProtKB">
        <authorList>
            <consortium name="EnsemblMetazoa"/>
        </authorList>
    </citation>
    <scope>IDENTIFICATION</scope>
    <source>
        <strain evidence="3">USDA</strain>
    </source>
</reference>
<reference evidence="2" key="2">
    <citation type="submission" date="2007-04" db="EMBL/GenBank/DDBJ databases">
        <title>The genome of the human body louse.</title>
        <authorList>
            <consortium name="The Human Body Louse Genome Consortium"/>
            <person name="Kirkness E."/>
            <person name="Walenz B."/>
            <person name="Hass B."/>
            <person name="Bruggner R."/>
            <person name="Strausberg R."/>
        </authorList>
    </citation>
    <scope>NUCLEOTIDE SEQUENCE</scope>
    <source>
        <strain evidence="2">USDA</strain>
    </source>
</reference>
<dbReference type="RefSeq" id="XP_002425591.1">
    <property type="nucleotide sequence ID" value="XM_002425546.1"/>
</dbReference>
<reference evidence="2" key="1">
    <citation type="submission" date="2007-04" db="EMBL/GenBank/DDBJ databases">
        <title>Annotation of Pediculus humanus corporis strain USDA.</title>
        <authorList>
            <person name="Kirkness E."/>
            <person name="Hannick L."/>
            <person name="Hass B."/>
            <person name="Bruggner R."/>
            <person name="Lawson D."/>
            <person name="Bidwell S."/>
            <person name="Joardar V."/>
            <person name="Caler E."/>
            <person name="Walenz B."/>
            <person name="Inman J."/>
            <person name="Schobel S."/>
            <person name="Galinsky K."/>
            <person name="Amedeo P."/>
            <person name="Strausberg R."/>
        </authorList>
    </citation>
    <scope>NUCLEOTIDE SEQUENCE</scope>
    <source>
        <strain evidence="2">USDA</strain>
    </source>
</reference>
<dbReference type="VEuPathDB" id="VectorBase:PHUM210800"/>
<dbReference type="AlphaFoldDB" id="E0VHT0"/>